<reference evidence="7 8" key="1">
    <citation type="submission" date="2020-07" db="EMBL/GenBank/DDBJ databases">
        <title>Pseudogemmobacter sp. nov., isolated from poultry manure in Taiwan.</title>
        <authorList>
            <person name="Lin S.-Y."/>
            <person name="Tang Y.-S."/>
            <person name="Young C.-C."/>
        </authorList>
    </citation>
    <scope>NUCLEOTIDE SEQUENCE [LARGE SCALE GENOMIC DNA]</scope>
    <source>
        <strain evidence="7 8">CC-YST710</strain>
    </source>
</reference>
<dbReference type="RefSeq" id="WP_226935343.1">
    <property type="nucleotide sequence ID" value="NZ_JACDXX010000008.1"/>
</dbReference>
<protein>
    <submittedName>
        <fullName evidence="7">Hydroxyacid dehydrogenase</fullName>
    </submittedName>
</protein>
<dbReference type="InterPro" id="IPR006140">
    <property type="entry name" value="D-isomer_DH_NAD-bd"/>
</dbReference>
<evidence type="ECO:0000256" key="4">
    <source>
        <dbReference type="RuleBase" id="RU003719"/>
    </source>
</evidence>
<dbReference type="SUPFAM" id="SSF51735">
    <property type="entry name" value="NAD(P)-binding Rossmann-fold domains"/>
    <property type="match status" value="1"/>
</dbReference>
<evidence type="ECO:0000259" key="6">
    <source>
        <dbReference type="Pfam" id="PF02826"/>
    </source>
</evidence>
<evidence type="ECO:0000313" key="7">
    <source>
        <dbReference type="EMBL" id="MCB5410441.1"/>
    </source>
</evidence>
<evidence type="ECO:0000259" key="5">
    <source>
        <dbReference type="Pfam" id="PF00389"/>
    </source>
</evidence>
<dbReference type="InterPro" id="IPR029753">
    <property type="entry name" value="D-isomer_DH_CS"/>
</dbReference>
<dbReference type="PROSITE" id="PS00671">
    <property type="entry name" value="D_2_HYDROXYACID_DH_3"/>
    <property type="match status" value="1"/>
</dbReference>
<dbReference type="Pfam" id="PF02826">
    <property type="entry name" value="2-Hacid_dh_C"/>
    <property type="match status" value="1"/>
</dbReference>
<comment type="caution">
    <text evidence="7">The sequence shown here is derived from an EMBL/GenBank/DDBJ whole genome shotgun (WGS) entry which is preliminary data.</text>
</comment>
<gene>
    <name evidence="7" type="ORF">H0485_10555</name>
</gene>
<evidence type="ECO:0000256" key="1">
    <source>
        <dbReference type="ARBA" id="ARBA00005854"/>
    </source>
</evidence>
<organism evidence="7 8">
    <name type="scientific">Pseudogemmobacter faecipullorum</name>
    <dbReference type="NCBI Taxonomy" id="2755041"/>
    <lineage>
        <taxon>Bacteria</taxon>
        <taxon>Pseudomonadati</taxon>
        <taxon>Pseudomonadota</taxon>
        <taxon>Alphaproteobacteria</taxon>
        <taxon>Rhodobacterales</taxon>
        <taxon>Paracoccaceae</taxon>
        <taxon>Pseudogemmobacter</taxon>
    </lineage>
</organism>
<accession>A0ABS8CM82</accession>
<proteinExistence type="inferred from homology"/>
<keyword evidence="8" id="KW-1185">Reference proteome</keyword>
<dbReference type="Gene3D" id="3.40.50.720">
    <property type="entry name" value="NAD(P)-binding Rossmann-like Domain"/>
    <property type="match status" value="2"/>
</dbReference>
<dbReference type="InterPro" id="IPR006139">
    <property type="entry name" value="D-isomer_2_OHA_DH_cat_dom"/>
</dbReference>
<sequence>MQIVVPEFMEEDILRAGLPGCGITYDPGLVERREDLLACLGGADAIIVRNRTRVDAALLEKAPKLRAVGRLGVGLDNIDLQACKARGIAVFPASGANDISVAEYVISSAMVLLRGIHAMPSRLADGDWARAALMNGREISGKRLGLIGFGSIARETAVRALALGMEVSAFDPHLAAEGPHWRLKSGQVQPEALEAVLAGCDVLSLHVPLTAATRHMVDAAALGRMKPDAIVINAARGGVIDEAALAEALRAGRLGGAALDVFETEPPPQADTARFAGLGNVILTPHIAGLSRESNLRVSEVTVRSVRNHLQGEAL</sequence>
<dbReference type="InterPro" id="IPR050418">
    <property type="entry name" value="D-iso_2-hydroxyacid_DH_PdxB"/>
</dbReference>
<dbReference type="PANTHER" id="PTHR43761">
    <property type="entry name" value="D-ISOMER SPECIFIC 2-HYDROXYACID DEHYDROGENASE FAMILY PROTEIN (AFU_ORTHOLOGUE AFUA_1G13630)"/>
    <property type="match status" value="1"/>
</dbReference>
<dbReference type="Pfam" id="PF00389">
    <property type="entry name" value="2-Hacid_dh"/>
    <property type="match status" value="1"/>
</dbReference>
<evidence type="ECO:0000313" key="8">
    <source>
        <dbReference type="Proteomes" id="UP001198571"/>
    </source>
</evidence>
<evidence type="ECO:0000256" key="2">
    <source>
        <dbReference type="ARBA" id="ARBA00023002"/>
    </source>
</evidence>
<dbReference type="EMBL" id="JACDXX010000008">
    <property type="protein sequence ID" value="MCB5410441.1"/>
    <property type="molecule type" value="Genomic_DNA"/>
</dbReference>
<evidence type="ECO:0000256" key="3">
    <source>
        <dbReference type="ARBA" id="ARBA00023027"/>
    </source>
</evidence>
<feature type="domain" description="D-isomer specific 2-hydroxyacid dehydrogenase NAD-binding" evidence="6">
    <location>
        <begin position="108"/>
        <end position="288"/>
    </location>
</feature>
<dbReference type="CDD" id="cd12173">
    <property type="entry name" value="PGDH_4"/>
    <property type="match status" value="1"/>
</dbReference>
<dbReference type="PROSITE" id="PS00670">
    <property type="entry name" value="D_2_HYDROXYACID_DH_2"/>
    <property type="match status" value="1"/>
</dbReference>
<comment type="similarity">
    <text evidence="1 4">Belongs to the D-isomer specific 2-hydroxyacid dehydrogenase family.</text>
</comment>
<keyword evidence="2 4" id="KW-0560">Oxidoreductase</keyword>
<dbReference type="InterPro" id="IPR036291">
    <property type="entry name" value="NAD(P)-bd_dom_sf"/>
</dbReference>
<dbReference type="Proteomes" id="UP001198571">
    <property type="component" value="Unassembled WGS sequence"/>
</dbReference>
<feature type="domain" description="D-isomer specific 2-hydroxyacid dehydrogenase catalytic" evidence="5">
    <location>
        <begin position="32"/>
        <end position="314"/>
    </location>
</feature>
<name>A0ABS8CM82_9RHOB</name>
<dbReference type="SUPFAM" id="SSF52283">
    <property type="entry name" value="Formate/glycerate dehydrogenase catalytic domain-like"/>
    <property type="match status" value="1"/>
</dbReference>
<dbReference type="PANTHER" id="PTHR43761:SF1">
    <property type="entry name" value="D-ISOMER SPECIFIC 2-HYDROXYACID DEHYDROGENASE CATALYTIC DOMAIN-CONTAINING PROTEIN-RELATED"/>
    <property type="match status" value="1"/>
</dbReference>
<keyword evidence="3" id="KW-0520">NAD</keyword>